<dbReference type="SUPFAM" id="SSF57774">
    <property type="entry name" value="Microbial and mitochondrial ADK, insert 'zinc finger' domain"/>
    <property type="match status" value="1"/>
</dbReference>
<dbReference type="InterPro" id="IPR036193">
    <property type="entry name" value="ADK_active_lid_dom_sf"/>
</dbReference>
<dbReference type="EMBL" id="CDMZ01000946">
    <property type="protein sequence ID" value="CEM24464.1"/>
    <property type="molecule type" value="Genomic_DNA"/>
</dbReference>
<organism evidence="3">
    <name type="scientific">Chromera velia CCMP2878</name>
    <dbReference type="NCBI Taxonomy" id="1169474"/>
    <lineage>
        <taxon>Eukaryota</taxon>
        <taxon>Sar</taxon>
        <taxon>Alveolata</taxon>
        <taxon>Colpodellida</taxon>
        <taxon>Chromeraceae</taxon>
        <taxon>Chromera</taxon>
    </lineage>
</organism>
<dbReference type="InterPro" id="IPR007862">
    <property type="entry name" value="Adenylate_kinase_lid-dom"/>
</dbReference>
<dbReference type="GO" id="GO:0004017">
    <property type="term" value="F:AMP kinase activity"/>
    <property type="evidence" value="ECO:0007669"/>
    <property type="project" value="InterPro"/>
</dbReference>
<name>A0A0G4G6X4_9ALVE</name>
<dbReference type="VEuPathDB" id="CryptoDB:Cvel_20571"/>
<dbReference type="Pfam" id="PF00406">
    <property type="entry name" value="ADK"/>
    <property type="match status" value="1"/>
</dbReference>
<evidence type="ECO:0000256" key="1">
    <source>
        <dbReference type="ARBA" id="ARBA00007220"/>
    </source>
</evidence>
<evidence type="ECO:0000259" key="2">
    <source>
        <dbReference type="Pfam" id="PF05191"/>
    </source>
</evidence>
<dbReference type="AlphaFoldDB" id="A0A0G4G6X4"/>
<feature type="domain" description="Adenylate kinase active site lid" evidence="2">
    <location>
        <begin position="77"/>
        <end position="104"/>
    </location>
</feature>
<dbReference type="InterPro" id="IPR027417">
    <property type="entry name" value="P-loop_NTPase"/>
</dbReference>
<dbReference type="Gene3D" id="3.40.50.300">
    <property type="entry name" value="P-loop containing nucleotide triphosphate hydrolases"/>
    <property type="match status" value="1"/>
</dbReference>
<protein>
    <recommendedName>
        <fullName evidence="2">Adenylate kinase active site lid domain-containing protein</fullName>
    </recommendedName>
</protein>
<dbReference type="Pfam" id="PF05191">
    <property type="entry name" value="ADK_lid"/>
    <property type="match status" value="1"/>
</dbReference>
<proteinExistence type="inferred from homology"/>
<reference evidence="3" key="1">
    <citation type="submission" date="2014-11" db="EMBL/GenBank/DDBJ databases">
        <authorList>
            <person name="Otto D Thomas"/>
            <person name="Naeem Raeece"/>
        </authorList>
    </citation>
    <scope>NUCLEOTIDE SEQUENCE</scope>
</reference>
<evidence type="ECO:0000313" key="3">
    <source>
        <dbReference type="EMBL" id="CEM24464.1"/>
    </source>
</evidence>
<dbReference type="SUPFAM" id="SSF52540">
    <property type="entry name" value="P-loop containing nucleoside triphosphate hydrolases"/>
    <property type="match status" value="1"/>
</dbReference>
<gene>
    <name evidence="3" type="ORF">Cvel_20571</name>
</gene>
<sequence length="453" mass="50092">MSKGDIIPPDLCDRFMRKVFTKEGPFGGGFLLDGHPRDVQGLRDLLEGVLPSADVQMAGAIVLQAPREVCEARLKGRMCCKGCGATYHTVFSPPPQGDVCSCGSPVSLSLRLDDSQAKAIDQRLDKYQLSSLPVVQKLEDGEIRPPHQKHAVKVVRVDASASIEDVTKNIVNAFHFLRTHQGTYTLDPLSEASHSTVFHNHIDAESHDRVLQILKEVESKCPRSAQNTKIYPISHLHLGPQTSASEFKGVYGEMPNFHRIETSTEEAFTTGRMDSHFDVEWQAAVLEVCVEHGGHGVMTEVEEDIFDAEWNWSSRGGDESELGELVVGMDRLDNPEENPLPSSLLEKYRSEQILPTPRFELHHGFDIPFHLGGRVSTTVPPIALTDLMEKSGKTEEGAQGGLNVGGMMQRFVDATSRNTEGPAQPMTQSHLEVKGSQSLFFLLSELLFKRLQC</sequence>
<comment type="similarity">
    <text evidence="1">Belongs to the adenylate kinase family.</text>
</comment>
<accession>A0A0G4G6X4</accession>